<feature type="compositionally biased region" description="Basic and acidic residues" evidence="3">
    <location>
        <begin position="431"/>
        <end position="440"/>
    </location>
</feature>
<gene>
    <name evidence="5" type="ORF">NBR_LOCUS5841</name>
</gene>
<keyword evidence="1" id="KW-0863">Zinc-finger</keyword>
<feature type="coiled-coil region" evidence="2">
    <location>
        <begin position="56"/>
        <end position="90"/>
    </location>
</feature>
<dbReference type="InterPro" id="IPR021109">
    <property type="entry name" value="Peptidase_aspartic_dom_sf"/>
</dbReference>
<keyword evidence="6" id="KW-1185">Reference proteome</keyword>
<proteinExistence type="predicted"/>
<feature type="compositionally biased region" description="Low complexity" evidence="3">
    <location>
        <begin position="1"/>
        <end position="13"/>
    </location>
</feature>
<evidence type="ECO:0000256" key="3">
    <source>
        <dbReference type="SAM" id="MobiDB-lite"/>
    </source>
</evidence>
<name>A0A0N4XTC5_NIPBR</name>
<dbReference type="GO" id="GO:0008270">
    <property type="term" value="F:zinc ion binding"/>
    <property type="evidence" value="ECO:0007669"/>
    <property type="project" value="UniProtKB-KW"/>
</dbReference>
<dbReference type="InterPro" id="IPR036875">
    <property type="entry name" value="Znf_CCHC_sf"/>
</dbReference>
<dbReference type="SUPFAM" id="SSF50630">
    <property type="entry name" value="Acid proteases"/>
    <property type="match status" value="1"/>
</dbReference>
<dbReference type="EMBL" id="UYSL01019761">
    <property type="protein sequence ID" value="VDL69430.1"/>
    <property type="molecule type" value="Genomic_DNA"/>
</dbReference>
<evidence type="ECO:0000313" key="6">
    <source>
        <dbReference type="Proteomes" id="UP000271162"/>
    </source>
</evidence>
<dbReference type="AlphaFoldDB" id="A0A0N4XTC5"/>
<reference evidence="5 6" key="2">
    <citation type="submission" date="2018-11" db="EMBL/GenBank/DDBJ databases">
        <authorList>
            <consortium name="Pathogen Informatics"/>
        </authorList>
    </citation>
    <scope>NUCLEOTIDE SEQUENCE [LARGE SCALE GENOMIC DNA]</scope>
</reference>
<dbReference type="Gene3D" id="2.40.70.10">
    <property type="entry name" value="Acid Proteases"/>
    <property type="match status" value="1"/>
</dbReference>
<dbReference type="SMART" id="SM00343">
    <property type="entry name" value="ZnF_C2HC"/>
    <property type="match status" value="1"/>
</dbReference>
<keyword evidence="1" id="KW-0862">Zinc</keyword>
<feature type="region of interest" description="Disordered" evidence="3">
    <location>
        <begin position="1"/>
        <end position="23"/>
    </location>
</feature>
<dbReference type="Gene3D" id="4.10.60.10">
    <property type="entry name" value="Zinc finger, CCHC-type"/>
    <property type="match status" value="1"/>
</dbReference>
<feature type="compositionally biased region" description="Polar residues" evidence="3">
    <location>
        <begin position="159"/>
        <end position="175"/>
    </location>
</feature>
<sequence length="695" mass="77282">MSSSSSVSNSNANTVAYTGEPVAMERNSAETEDLAKELDCQIPDVTATVKAKITEVDKLETLLSNQRNDMENLRALNIQLQNQVDDLATRMANTIGPIGSEQQGRNLPVTARGMRNNVVNWSTVSLQLLSLNKENNSNVQTRRRESHPRNDGIPRRQKSTSSERSNLSSQPSSHASMIGESDFEAESSASAVSNAMSGMFNVFKEVFKAQSVADITKYDGKNSLSDFLRAIEVKYPQTVWSDRDRRDILVNHLIGSARSIYKGLPNHVKRGRFNDIVSALKAARNNPCEKLKLVSEWDNLAIRKGESVNDFCCRMEDISRKIHPSDSWDFHLASKLYSALQHWRDSYHMLAALDTHEGKAYQAVKKVALRLEKTYAMKYEKADFSGKPNNFGKSTRVENANPLDRKGKFRCNNCGKHGHFAADCRSKTFPRKEVAGENRKAPNRNSTSGNKPSRALSTFVDEYCGMVSQGIRPAQSENVVTGKPTLCDVSIFGMKVKALIDTGSVVSIVPTTLLKQAKDRGFDLDKEAEIVENDQKSRVFDASGNLMSFLAVINAEVRIHGAGIARTSLHVQKSVDNLLLLGTNALDALGVHLTFKRSDGLLRKEPRIEPAKATKRHIIPPGLTAVVEVGSEKECGERIFWSKDSRIKSGVCLLKEGNAEISVANRDCQTWVNGVMNLYKIRLYRPTCLIWVNTW</sequence>
<evidence type="ECO:0000256" key="2">
    <source>
        <dbReference type="SAM" id="Coils"/>
    </source>
</evidence>
<accession>A0A0N4XTC5</accession>
<evidence type="ECO:0000256" key="1">
    <source>
        <dbReference type="PROSITE-ProRule" id="PRU00047"/>
    </source>
</evidence>
<evidence type="ECO:0000259" key="4">
    <source>
        <dbReference type="PROSITE" id="PS50158"/>
    </source>
</evidence>
<dbReference type="OMA" id="NHSHREN"/>
<organism evidence="7">
    <name type="scientific">Nippostrongylus brasiliensis</name>
    <name type="common">Rat hookworm</name>
    <dbReference type="NCBI Taxonomy" id="27835"/>
    <lineage>
        <taxon>Eukaryota</taxon>
        <taxon>Metazoa</taxon>
        <taxon>Ecdysozoa</taxon>
        <taxon>Nematoda</taxon>
        <taxon>Chromadorea</taxon>
        <taxon>Rhabditida</taxon>
        <taxon>Rhabditina</taxon>
        <taxon>Rhabditomorpha</taxon>
        <taxon>Strongyloidea</taxon>
        <taxon>Heligmosomidae</taxon>
        <taxon>Nippostrongylus</taxon>
    </lineage>
</organism>
<keyword evidence="2" id="KW-0175">Coiled coil</keyword>
<dbReference type="WBParaSite" id="NBR_0000584001-mRNA-1">
    <property type="protein sequence ID" value="NBR_0000584001-mRNA-1"/>
    <property type="gene ID" value="NBR_0000584001"/>
</dbReference>
<feature type="region of interest" description="Disordered" evidence="3">
    <location>
        <begin position="132"/>
        <end position="182"/>
    </location>
</feature>
<dbReference type="InterPro" id="IPR001878">
    <property type="entry name" value="Znf_CCHC"/>
</dbReference>
<protein>
    <submittedName>
        <fullName evidence="7">CCHC-type domain-containing protein</fullName>
    </submittedName>
</protein>
<dbReference type="SUPFAM" id="SSF57756">
    <property type="entry name" value="Retrovirus zinc finger-like domains"/>
    <property type="match status" value="1"/>
</dbReference>
<feature type="region of interest" description="Disordered" evidence="3">
    <location>
        <begin position="431"/>
        <end position="454"/>
    </location>
</feature>
<dbReference type="GO" id="GO:0005737">
    <property type="term" value="C:cytoplasm"/>
    <property type="evidence" value="ECO:0007669"/>
    <property type="project" value="UniProtKB-ARBA"/>
</dbReference>
<evidence type="ECO:0000313" key="7">
    <source>
        <dbReference type="WBParaSite" id="NBR_0000584001-mRNA-1"/>
    </source>
</evidence>
<dbReference type="Pfam" id="PF00098">
    <property type="entry name" value="zf-CCHC"/>
    <property type="match status" value="1"/>
</dbReference>
<dbReference type="GO" id="GO:0019899">
    <property type="term" value="F:enzyme binding"/>
    <property type="evidence" value="ECO:0007669"/>
    <property type="project" value="UniProtKB-ARBA"/>
</dbReference>
<feature type="domain" description="CCHC-type" evidence="4">
    <location>
        <begin position="410"/>
        <end position="426"/>
    </location>
</feature>
<dbReference type="Proteomes" id="UP000271162">
    <property type="component" value="Unassembled WGS sequence"/>
</dbReference>
<dbReference type="PROSITE" id="PS50158">
    <property type="entry name" value="ZF_CCHC"/>
    <property type="match status" value="1"/>
</dbReference>
<dbReference type="STRING" id="27835.A0A0N4XTC5"/>
<reference evidence="7" key="1">
    <citation type="submission" date="2016-04" db="UniProtKB">
        <authorList>
            <consortium name="WormBaseParasite"/>
        </authorList>
    </citation>
    <scope>IDENTIFICATION</scope>
</reference>
<evidence type="ECO:0000313" key="5">
    <source>
        <dbReference type="EMBL" id="VDL69430.1"/>
    </source>
</evidence>
<keyword evidence="1" id="KW-0479">Metal-binding</keyword>
<dbReference type="GO" id="GO:0003676">
    <property type="term" value="F:nucleic acid binding"/>
    <property type="evidence" value="ECO:0007669"/>
    <property type="project" value="InterPro"/>
</dbReference>